<dbReference type="Gene3D" id="3.30.70.100">
    <property type="match status" value="1"/>
</dbReference>
<dbReference type="InterPro" id="IPR009799">
    <property type="entry name" value="EthD_dom"/>
</dbReference>
<keyword evidence="6" id="KW-1185">Reference proteome</keyword>
<comment type="similarity">
    <text evidence="1">Belongs to the tpcK family.</text>
</comment>
<dbReference type="HOGENOM" id="CLU_1455215_0_0_1"/>
<evidence type="ECO:0000313" key="5">
    <source>
        <dbReference type="EMBL" id="ESZ91124.1"/>
    </source>
</evidence>
<evidence type="ECO:0000259" key="4">
    <source>
        <dbReference type="Pfam" id="PF07110"/>
    </source>
</evidence>
<evidence type="ECO:0000313" key="6">
    <source>
        <dbReference type="Proteomes" id="UP000019487"/>
    </source>
</evidence>
<evidence type="ECO:0000256" key="1">
    <source>
        <dbReference type="ARBA" id="ARBA00005986"/>
    </source>
</evidence>
<proteinExistence type="inferred from homology"/>
<dbReference type="OrthoDB" id="3183782at2759"/>
<feature type="compositionally biased region" description="Low complexity" evidence="2">
    <location>
        <begin position="1"/>
        <end position="14"/>
    </location>
</feature>
<evidence type="ECO:0000256" key="3">
    <source>
        <dbReference type="SAM" id="Phobius"/>
    </source>
</evidence>
<dbReference type="Proteomes" id="UP000019487">
    <property type="component" value="Unassembled WGS sequence"/>
</dbReference>
<comment type="caution">
    <text evidence="5">The sequence shown here is derived from an EMBL/GenBank/DDBJ whole genome shotgun (WGS) entry which is preliminary data.</text>
</comment>
<gene>
    <name evidence="5" type="ORF">SBOR_8488</name>
</gene>
<feature type="compositionally biased region" description="Low complexity" evidence="2">
    <location>
        <begin position="25"/>
        <end position="39"/>
    </location>
</feature>
<feature type="region of interest" description="Disordered" evidence="2">
    <location>
        <begin position="127"/>
        <end position="154"/>
    </location>
</feature>
<keyword evidence="3" id="KW-0812">Transmembrane</keyword>
<dbReference type="AlphaFoldDB" id="W9C8C9"/>
<dbReference type="Pfam" id="PF07110">
    <property type="entry name" value="EthD"/>
    <property type="match status" value="1"/>
</dbReference>
<dbReference type="EMBL" id="AYSA01000540">
    <property type="protein sequence ID" value="ESZ91124.1"/>
    <property type="molecule type" value="Genomic_DNA"/>
</dbReference>
<keyword evidence="3" id="KW-1133">Transmembrane helix</keyword>
<dbReference type="GO" id="GO:0016491">
    <property type="term" value="F:oxidoreductase activity"/>
    <property type="evidence" value="ECO:0007669"/>
    <property type="project" value="InterPro"/>
</dbReference>
<feature type="compositionally biased region" description="Pro residues" evidence="2">
    <location>
        <begin position="15"/>
        <end position="24"/>
    </location>
</feature>
<protein>
    <recommendedName>
        <fullName evidence="4">EthD domain-containing protein</fullName>
    </recommendedName>
</protein>
<keyword evidence="3" id="KW-0472">Membrane</keyword>
<feature type="transmembrane region" description="Helical" evidence="3">
    <location>
        <begin position="82"/>
        <end position="102"/>
    </location>
</feature>
<reference evidence="5 6" key="1">
    <citation type="journal article" date="2014" name="Genome Announc.">
        <title>Draft genome sequence of Sclerotinia borealis, a psychrophilic plant pathogenic fungus.</title>
        <authorList>
            <person name="Mardanov A.V."/>
            <person name="Beletsky A.V."/>
            <person name="Kadnikov V.V."/>
            <person name="Ignatov A.N."/>
            <person name="Ravin N.V."/>
        </authorList>
    </citation>
    <scope>NUCLEOTIDE SEQUENCE [LARGE SCALE GENOMIC DNA]</scope>
    <source>
        <strain evidence="6">F-4157</strain>
    </source>
</reference>
<sequence length="186" mass="21588">MSSQSTSTSTQSQPPSIPSIPKPQPSTTTTTTSSTTQSPRPILALLKRNPSLTKEEFSKHWFERHAQLVVPYFLEGGGVEEYVQVSSVYLWFIFLFCWGVLWRRLDRRATRKRGGEGRGWGVKRKWKAKKWHLASREKKRREETQKWGDDKGKKTSSTIFYREWPRGPVIQARNTESLIHHKASKD</sequence>
<accession>W9C8C9</accession>
<feature type="compositionally biased region" description="Basic and acidic residues" evidence="2">
    <location>
        <begin position="134"/>
        <end position="153"/>
    </location>
</feature>
<feature type="region of interest" description="Disordered" evidence="2">
    <location>
        <begin position="1"/>
        <end position="41"/>
    </location>
</feature>
<name>W9C8C9_SCLBF</name>
<feature type="domain" description="EthD" evidence="4">
    <location>
        <begin position="49"/>
        <end position="84"/>
    </location>
</feature>
<organism evidence="5 6">
    <name type="scientific">Sclerotinia borealis (strain F-4128)</name>
    <dbReference type="NCBI Taxonomy" id="1432307"/>
    <lineage>
        <taxon>Eukaryota</taxon>
        <taxon>Fungi</taxon>
        <taxon>Dikarya</taxon>
        <taxon>Ascomycota</taxon>
        <taxon>Pezizomycotina</taxon>
        <taxon>Leotiomycetes</taxon>
        <taxon>Helotiales</taxon>
        <taxon>Sclerotiniaceae</taxon>
        <taxon>Sclerotinia</taxon>
    </lineage>
</organism>
<evidence type="ECO:0000256" key="2">
    <source>
        <dbReference type="SAM" id="MobiDB-lite"/>
    </source>
</evidence>